<gene>
    <name evidence="2" type="ORF">SAMN05421786_1011096</name>
</gene>
<reference evidence="3" key="1">
    <citation type="submission" date="2017-01" db="EMBL/GenBank/DDBJ databases">
        <authorList>
            <person name="Varghese N."/>
            <person name="Submissions S."/>
        </authorList>
    </citation>
    <scope>NUCLEOTIDE SEQUENCE [LARGE SCALE GENOMIC DNA]</scope>
    <source>
        <strain evidence="3">DSM 18017</strain>
    </source>
</reference>
<feature type="compositionally biased region" description="Basic and acidic residues" evidence="1">
    <location>
        <begin position="52"/>
        <end position="66"/>
    </location>
</feature>
<dbReference type="EMBL" id="FTOL01000001">
    <property type="protein sequence ID" value="SIS70122.1"/>
    <property type="molecule type" value="Genomic_DNA"/>
</dbReference>
<protein>
    <submittedName>
        <fullName evidence="2">Uncharacterized protein</fullName>
    </submittedName>
</protein>
<dbReference type="RefSeq" id="WP_076550481.1">
    <property type="nucleotide sequence ID" value="NZ_FTOL01000001.1"/>
</dbReference>
<sequence>MKNLIYISVGIIFSIVIQSCQLDPIVSTDEIHQTYEDLQNNSVLSARSDSTICKETDPPKDRDHWRPSGTYNNGR</sequence>
<evidence type="ECO:0000313" key="2">
    <source>
        <dbReference type="EMBL" id="SIS70122.1"/>
    </source>
</evidence>
<dbReference type="AlphaFoldDB" id="A0A1N7L8D5"/>
<organism evidence="2 3">
    <name type="scientific">Chryseobacterium ureilyticum</name>
    <dbReference type="NCBI Taxonomy" id="373668"/>
    <lineage>
        <taxon>Bacteria</taxon>
        <taxon>Pseudomonadati</taxon>
        <taxon>Bacteroidota</taxon>
        <taxon>Flavobacteriia</taxon>
        <taxon>Flavobacteriales</taxon>
        <taxon>Weeksellaceae</taxon>
        <taxon>Chryseobacterium group</taxon>
        <taxon>Chryseobacterium</taxon>
    </lineage>
</organism>
<proteinExistence type="predicted"/>
<keyword evidence="3" id="KW-1185">Reference proteome</keyword>
<dbReference type="Proteomes" id="UP000186744">
    <property type="component" value="Unassembled WGS sequence"/>
</dbReference>
<accession>A0A1N7L8D5</accession>
<dbReference type="STRING" id="373668.SAMN05421786_1011096"/>
<feature type="region of interest" description="Disordered" evidence="1">
    <location>
        <begin position="48"/>
        <end position="75"/>
    </location>
</feature>
<dbReference type="PROSITE" id="PS51257">
    <property type="entry name" value="PROKAR_LIPOPROTEIN"/>
    <property type="match status" value="1"/>
</dbReference>
<dbReference type="OrthoDB" id="1263417at2"/>
<evidence type="ECO:0000256" key="1">
    <source>
        <dbReference type="SAM" id="MobiDB-lite"/>
    </source>
</evidence>
<name>A0A1N7L8D5_9FLAO</name>
<evidence type="ECO:0000313" key="3">
    <source>
        <dbReference type="Proteomes" id="UP000186744"/>
    </source>
</evidence>